<dbReference type="PANTHER" id="PTHR21859">
    <property type="entry name" value="ACROSOME-SPECIFIC PROTEIN"/>
    <property type="match status" value="1"/>
</dbReference>
<keyword evidence="2" id="KW-0812">Transmembrane</keyword>
<protein>
    <submittedName>
        <fullName evidence="12">Spermatogenesis-associated protein 31A1-like</fullName>
    </submittedName>
</protein>
<evidence type="ECO:0000256" key="5">
    <source>
        <dbReference type="ARBA" id="ARBA00022989"/>
    </source>
</evidence>
<comment type="subcellular location">
    <subcellularLocation>
        <location evidence="1">Membrane</location>
        <topology evidence="1">Single-pass membrane protein</topology>
    </subcellularLocation>
</comment>
<dbReference type="AlphaFoldDB" id="A0A6P3VCH8"/>
<dbReference type="InterPro" id="IPR039509">
    <property type="entry name" value="SPATA31"/>
</dbReference>
<dbReference type="FunCoup" id="A0A6P3VCH8">
    <property type="interactions" value="71"/>
</dbReference>
<reference evidence="12" key="1">
    <citation type="submission" date="2025-08" db="UniProtKB">
        <authorList>
            <consortium name="RefSeq"/>
        </authorList>
    </citation>
    <scope>IDENTIFICATION</scope>
</reference>
<evidence type="ECO:0000256" key="6">
    <source>
        <dbReference type="ARBA" id="ARBA00023136"/>
    </source>
</evidence>
<evidence type="ECO:0000313" key="12">
    <source>
        <dbReference type="RefSeq" id="XP_012371776.2"/>
    </source>
</evidence>
<gene>
    <name evidence="12" type="primary">LOC105743125</name>
</gene>
<proteinExistence type="inferred from homology"/>
<feature type="region of interest" description="Disordered" evidence="9">
    <location>
        <begin position="196"/>
        <end position="254"/>
    </location>
</feature>
<feature type="region of interest" description="Disordered" evidence="9">
    <location>
        <begin position="312"/>
        <end position="403"/>
    </location>
</feature>
<evidence type="ECO:0000256" key="2">
    <source>
        <dbReference type="ARBA" id="ARBA00022692"/>
    </source>
</evidence>
<evidence type="ECO:0000259" key="10">
    <source>
        <dbReference type="Pfam" id="PF14650"/>
    </source>
</evidence>
<keyword evidence="3" id="KW-0221">Differentiation</keyword>
<keyword evidence="6" id="KW-0472">Membrane</keyword>
<feature type="compositionally biased region" description="Low complexity" evidence="9">
    <location>
        <begin position="339"/>
        <end position="349"/>
    </location>
</feature>
<dbReference type="PANTHER" id="PTHR21859:SF55">
    <property type="entry name" value="SPERMATOGENESIS-ASSOCIATED PROTEIN 31A1-RELATED"/>
    <property type="match status" value="1"/>
</dbReference>
<comment type="similarity">
    <text evidence="7">Belongs to the SPATA31 family.</text>
</comment>
<evidence type="ECO:0000256" key="1">
    <source>
        <dbReference type="ARBA" id="ARBA00004167"/>
    </source>
</evidence>
<evidence type="ECO:0000256" key="3">
    <source>
        <dbReference type="ARBA" id="ARBA00022782"/>
    </source>
</evidence>
<dbReference type="GO" id="GO:0007283">
    <property type="term" value="P:spermatogenesis"/>
    <property type="evidence" value="ECO:0007669"/>
    <property type="project" value="UniProtKB-KW"/>
</dbReference>
<feature type="region of interest" description="Disordered" evidence="9">
    <location>
        <begin position="1"/>
        <end position="75"/>
    </location>
</feature>
<evidence type="ECO:0000256" key="4">
    <source>
        <dbReference type="ARBA" id="ARBA00022871"/>
    </source>
</evidence>
<dbReference type="RefSeq" id="XP_012371776.2">
    <property type="nucleotide sequence ID" value="XM_012516322.2"/>
</dbReference>
<organism evidence="11 12">
    <name type="scientific">Octodon degus</name>
    <name type="common">Degu</name>
    <name type="synonym">Sciurus degus</name>
    <dbReference type="NCBI Taxonomy" id="10160"/>
    <lineage>
        <taxon>Eukaryota</taxon>
        <taxon>Metazoa</taxon>
        <taxon>Chordata</taxon>
        <taxon>Craniata</taxon>
        <taxon>Vertebrata</taxon>
        <taxon>Euteleostomi</taxon>
        <taxon>Mammalia</taxon>
        <taxon>Eutheria</taxon>
        <taxon>Euarchontoglires</taxon>
        <taxon>Glires</taxon>
        <taxon>Rodentia</taxon>
        <taxon>Hystricomorpha</taxon>
        <taxon>Octodontidae</taxon>
        <taxon>Octodon</taxon>
    </lineage>
</organism>
<name>A0A6P3VCH8_OCTDE</name>
<evidence type="ECO:0000256" key="7">
    <source>
        <dbReference type="ARBA" id="ARBA00035009"/>
    </source>
</evidence>
<feature type="domain" description="SPATA31" evidence="10">
    <location>
        <begin position="78"/>
        <end position="340"/>
    </location>
</feature>
<feature type="compositionally biased region" description="Pro residues" evidence="9">
    <location>
        <begin position="155"/>
        <end position="169"/>
    </location>
</feature>
<feature type="compositionally biased region" description="Polar residues" evidence="9">
    <location>
        <begin position="17"/>
        <end position="28"/>
    </location>
</feature>
<dbReference type="GO" id="GO:0030154">
    <property type="term" value="P:cell differentiation"/>
    <property type="evidence" value="ECO:0007669"/>
    <property type="project" value="UniProtKB-KW"/>
</dbReference>
<dbReference type="OrthoDB" id="9806404at2759"/>
<dbReference type="GeneID" id="105743125"/>
<keyword evidence="4" id="KW-0744">Spermatogenesis</keyword>
<dbReference type="InParanoid" id="A0A6P3VCH8"/>
<comment type="function">
    <text evidence="8">May play a role in spermatogenesis.</text>
</comment>
<feature type="domain" description="SPATA31" evidence="10">
    <location>
        <begin position="377"/>
        <end position="502"/>
    </location>
</feature>
<evidence type="ECO:0000256" key="9">
    <source>
        <dbReference type="SAM" id="MobiDB-lite"/>
    </source>
</evidence>
<keyword evidence="11" id="KW-1185">Reference proteome</keyword>
<sequence>HLASSPSPGWSAPCSDPQCSPTSITTSQPPEPLLPLERLSPPPLALPLSLPHSPDPVIAPQPSWDTEERPDQPLSPHQLSYLKILGIPFGQKWSQFFWGLPSLHSESLIAAAWIAQDPPVPHLPTFFFNKILNVCPVHMKDKMSLLHSQAQDPPCLGPRSPPRFQPPPLDHVQTRTHPLSSSPILSPFCLSCNRDSRTAGSTSHSKPQAPIPTEIQPSGKPLSKKQLERARAVSSAVQRSQEGDSHSTLSRRGLQQDRCAAATFPESFSISPELRETLEQHIQKWITEHHQDLLGKIQEAAEVTRPHCDVTRSCQAQDKPRPCLSSMSTAEGSKDKPRSSPSSMSTATGSKDKPRPSPSSLFIAEGSKDKLGPSPSSMSTAEGSKDKPGSSPSSLSVAEGSRDVQKVRFQLRQDLGRTFGHILSKAPKDVSWDLGSSPRMVQGLILQKPERNLTRPTERESRNDLPGSMDKKYIEDTLKAHLGVKTGQIQKGLIPLRVSRSWLIMNGAFSASDTHMETRRPPSSRARETRKAIAMIIQMADNDRCVVCYVSVPIKNDEKT</sequence>
<keyword evidence="5" id="KW-1133">Transmembrane helix</keyword>
<dbReference type="Proteomes" id="UP000515203">
    <property type="component" value="Unplaced"/>
</dbReference>
<evidence type="ECO:0000256" key="8">
    <source>
        <dbReference type="ARBA" id="ARBA00037695"/>
    </source>
</evidence>
<dbReference type="Pfam" id="PF14650">
    <property type="entry name" value="FAM75"/>
    <property type="match status" value="2"/>
</dbReference>
<evidence type="ECO:0000313" key="11">
    <source>
        <dbReference type="Proteomes" id="UP000515203"/>
    </source>
</evidence>
<accession>A0A6P3VCH8</accession>
<feature type="non-terminal residue" evidence="12">
    <location>
        <position position="1"/>
    </location>
</feature>
<feature type="compositionally biased region" description="Polar residues" evidence="9">
    <location>
        <begin position="235"/>
        <end position="250"/>
    </location>
</feature>
<feature type="region of interest" description="Disordered" evidence="9">
    <location>
        <begin position="149"/>
        <end position="180"/>
    </location>
</feature>
<dbReference type="GO" id="GO:0016020">
    <property type="term" value="C:membrane"/>
    <property type="evidence" value="ECO:0007669"/>
    <property type="project" value="UniProtKB-SubCell"/>
</dbReference>